<evidence type="ECO:0000313" key="4">
    <source>
        <dbReference type="Proteomes" id="UP000018877"/>
    </source>
</evidence>
<name>A0AB94IMJ3_9BACI</name>
<dbReference type="InterPro" id="IPR050772">
    <property type="entry name" value="Hydratase-Decarb/MhpD_sf"/>
</dbReference>
<dbReference type="RefSeq" id="WP_024028830.1">
    <property type="nucleotide sequence ID" value="NZ_ALAN01000072.1"/>
</dbReference>
<sequence>MTVQSSKKTEEFALLLRNAEQKREGISPLSADNPDLTIDEAYQIQLINIQDKLNQGQVITGKKIGLTSKAMQDLLGVNQPDYGHLLNGMEYENNSVIPANILCQPKIEAEIAFKLKKDLTGPNITSLDVLLATEYIVPAFEIVDSRVQDWKITIEDTVADNASSGLYVLGEQKFAVSEVDLAQLGMGLYKNGKLVNTGVGAAALGHPANCVAWLATKLAEYDIPLKAEEIILSGALSAAVAVNPGDQFTARFAGLGEVSVSFS</sequence>
<keyword evidence="1" id="KW-0456">Lyase</keyword>
<comment type="caution">
    <text evidence="3">The sequence shown here is derived from an EMBL/GenBank/DDBJ whole genome shotgun (WGS) entry which is preliminary data.</text>
</comment>
<dbReference type="GO" id="GO:0005737">
    <property type="term" value="C:cytoplasm"/>
    <property type="evidence" value="ECO:0007669"/>
    <property type="project" value="TreeGrafter"/>
</dbReference>
<dbReference type="InterPro" id="IPR011234">
    <property type="entry name" value="Fumarylacetoacetase-like_C"/>
</dbReference>
<dbReference type="InterPro" id="IPR036663">
    <property type="entry name" value="Fumarylacetoacetase_C_sf"/>
</dbReference>
<dbReference type="PANTHER" id="PTHR30143">
    <property type="entry name" value="ACID HYDRATASE"/>
    <property type="match status" value="1"/>
</dbReference>
<evidence type="ECO:0000256" key="1">
    <source>
        <dbReference type="ARBA" id="ARBA00023239"/>
    </source>
</evidence>
<proteinExistence type="predicted"/>
<keyword evidence="4" id="KW-1185">Reference proteome</keyword>
<dbReference type="SUPFAM" id="SSF56529">
    <property type="entry name" value="FAH"/>
    <property type="match status" value="1"/>
</dbReference>
<dbReference type="Proteomes" id="UP000018877">
    <property type="component" value="Unassembled WGS sequence"/>
</dbReference>
<feature type="domain" description="Fumarylacetoacetase-like C-terminal" evidence="2">
    <location>
        <begin position="103"/>
        <end position="258"/>
    </location>
</feature>
<evidence type="ECO:0000313" key="3">
    <source>
        <dbReference type="EMBL" id="ETI68305.1"/>
    </source>
</evidence>
<dbReference type="Gene3D" id="3.90.850.10">
    <property type="entry name" value="Fumarylacetoacetase-like, C-terminal domain"/>
    <property type="match status" value="1"/>
</dbReference>
<dbReference type="EMBL" id="ALAN01000072">
    <property type="protein sequence ID" value="ETI68305.1"/>
    <property type="molecule type" value="Genomic_DNA"/>
</dbReference>
<dbReference type="AlphaFoldDB" id="A0AB94IMJ3"/>
<dbReference type="Pfam" id="PF01557">
    <property type="entry name" value="FAA_hydrolase"/>
    <property type="match status" value="1"/>
</dbReference>
<protein>
    <submittedName>
        <fullName evidence="3">2-oxopent-4-enoate hydratase</fullName>
    </submittedName>
</protein>
<organism evidence="3 4">
    <name type="scientific">Neobacillus vireti LMG 21834</name>
    <dbReference type="NCBI Taxonomy" id="1131730"/>
    <lineage>
        <taxon>Bacteria</taxon>
        <taxon>Bacillati</taxon>
        <taxon>Bacillota</taxon>
        <taxon>Bacilli</taxon>
        <taxon>Bacillales</taxon>
        <taxon>Bacillaceae</taxon>
        <taxon>Neobacillus</taxon>
    </lineage>
</organism>
<accession>A0AB94IMJ3</accession>
<dbReference type="PANTHER" id="PTHR30143:SF0">
    <property type="entry name" value="2-KETO-4-PENTENOATE HYDRATASE"/>
    <property type="match status" value="1"/>
</dbReference>
<evidence type="ECO:0000259" key="2">
    <source>
        <dbReference type="Pfam" id="PF01557"/>
    </source>
</evidence>
<dbReference type="GO" id="GO:0008684">
    <property type="term" value="F:2-oxopent-4-enoate hydratase activity"/>
    <property type="evidence" value="ECO:0007669"/>
    <property type="project" value="TreeGrafter"/>
</dbReference>
<gene>
    <name evidence="3" type="ORF">BAVI_13234</name>
</gene>
<reference evidence="3 4" key="1">
    <citation type="journal article" date="2014" name="Environ. Microbiol.">
        <title>The nitrate-ammonifying and nosZ-carrying bacterium Bacillus vireti is a potent source and sink for nitric and nitrous oxide under high nitrate conditions.</title>
        <authorList>
            <person name="Mania D."/>
            <person name="Heylen K."/>
            <person name="van Spanning R.J."/>
            <person name="Frostegard A."/>
        </authorList>
    </citation>
    <scope>NUCLEOTIDE SEQUENCE [LARGE SCALE GENOMIC DNA]</scope>
    <source>
        <strain evidence="3 4">LMG 21834</strain>
    </source>
</reference>